<dbReference type="AlphaFoldDB" id="A0A0C3GH74"/>
<dbReference type="Proteomes" id="UP000054166">
    <property type="component" value="Unassembled WGS sequence"/>
</dbReference>
<evidence type="ECO:0000313" key="2">
    <source>
        <dbReference type="Proteomes" id="UP000054166"/>
    </source>
</evidence>
<dbReference type="EMBL" id="KN832972">
    <property type="protein sequence ID" value="KIM91004.1"/>
    <property type="molecule type" value="Genomic_DNA"/>
</dbReference>
<sequence>MYHARNILIPLTLRHALIKHRAYNPLSFREFSATPRAQASVEDEDAFLSKFKDTSIYKKLADRPEALNAIKDFAGVLEKQGIAITGMPTMVQMMRLASNSEFRAAIQRVTTEMKNAGVDLKSEEAMQEIMSIQKGNSGRDNS</sequence>
<evidence type="ECO:0000313" key="1">
    <source>
        <dbReference type="EMBL" id="KIM91004.1"/>
    </source>
</evidence>
<dbReference type="OrthoDB" id="10008801at2759"/>
<gene>
    <name evidence="1" type="ORF">PILCRDRAFT_811518</name>
</gene>
<keyword evidence="2" id="KW-1185">Reference proteome</keyword>
<protein>
    <submittedName>
        <fullName evidence="1">Uncharacterized protein</fullName>
    </submittedName>
</protein>
<dbReference type="HOGENOM" id="CLU_146846_0_0_1"/>
<reference evidence="2" key="2">
    <citation type="submission" date="2015-01" db="EMBL/GenBank/DDBJ databases">
        <title>Evolutionary Origins and Diversification of the Mycorrhizal Mutualists.</title>
        <authorList>
            <consortium name="DOE Joint Genome Institute"/>
            <consortium name="Mycorrhizal Genomics Consortium"/>
            <person name="Kohler A."/>
            <person name="Kuo A."/>
            <person name="Nagy L.G."/>
            <person name="Floudas D."/>
            <person name="Copeland A."/>
            <person name="Barry K.W."/>
            <person name="Cichocki N."/>
            <person name="Veneault-Fourrey C."/>
            <person name="LaButti K."/>
            <person name="Lindquist E.A."/>
            <person name="Lipzen A."/>
            <person name="Lundell T."/>
            <person name="Morin E."/>
            <person name="Murat C."/>
            <person name="Riley R."/>
            <person name="Ohm R."/>
            <person name="Sun H."/>
            <person name="Tunlid A."/>
            <person name="Henrissat B."/>
            <person name="Grigoriev I.V."/>
            <person name="Hibbett D.S."/>
            <person name="Martin F."/>
        </authorList>
    </citation>
    <scope>NUCLEOTIDE SEQUENCE [LARGE SCALE GENOMIC DNA]</scope>
    <source>
        <strain evidence="2">F 1598</strain>
    </source>
</reference>
<name>A0A0C3GH74_PILCF</name>
<dbReference type="STRING" id="765440.A0A0C3GH74"/>
<proteinExistence type="predicted"/>
<organism evidence="1 2">
    <name type="scientific">Piloderma croceum (strain F 1598)</name>
    <dbReference type="NCBI Taxonomy" id="765440"/>
    <lineage>
        <taxon>Eukaryota</taxon>
        <taxon>Fungi</taxon>
        <taxon>Dikarya</taxon>
        <taxon>Basidiomycota</taxon>
        <taxon>Agaricomycotina</taxon>
        <taxon>Agaricomycetes</taxon>
        <taxon>Agaricomycetidae</taxon>
        <taxon>Atheliales</taxon>
        <taxon>Atheliaceae</taxon>
        <taxon>Piloderma</taxon>
    </lineage>
</organism>
<accession>A0A0C3GH74</accession>
<reference evidence="1 2" key="1">
    <citation type="submission" date="2014-04" db="EMBL/GenBank/DDBJ databases">
        <authorList>
            <consortium name="DOE Joint Genome Institute"/>
            <person name="Kuo A."/>
            <person name="Tarkka M."/>
            <person name="Buscot F."/>
            <person name="Kohler A."/>
            <person name="Nagy L.G."/>
            <person name="Floudas D."/>
            <person name="Copeland A."/>
            <person name="Barry K.W."/>
            <person name="Cichocki N."/>
            <person name="Veneault-Fourrey C."/>
            <person name="LaButti K."/>
            <person name="Lindquist E.A."/>
            <person name="Lipzen A."/>
            <person name="Lundell T."/>
            <person name="Morin E."/>
            <person name="Murat C."/>
            <person name="Sun H."/>
            <person name="Tunlid A."/>
            <person name="Henrissat B."/>
            <person name="Grigoriev I.V."/>
            <person name="Hibbett D.S."/>
            <person name="Martin F."/>
            <person name="Nordberg H.P."/>
            <person name="Cantor M.N."/>
            <person name="Hua S.X."/>
        </authorList>
    </citation>
    <scope>NUCLEOTIDE SEQUENCE [LARGE SCALE GENOMIC DNA]</scope>
    <source>
        <strain evidence="1 2">F 1598</strain>
    </source>
</reference>
<dbReference type="InParanoid" id="A0A0C3GH74"/>